<feature type="domain" description="Phage tail collar" evidence="2">
    <location>
        <begin position="482"/>
        <end position="541"/>
    </location>
</feature>
<evidence type="ECO:0000256" key="1">
    <source>
        <dbReference type="SAM" id="MobiDB-lite"/>
    </source>
</evidence>
<reference evidence="4 6" key="1">
    <citation type="submission" date="2006-04" db="EMBL/GenBank/DDBJ databases">
        <authorList>
            <person name="Nierman W.C."/>
        </authorList>
    </citation>
    <scope>NUCLEOTIDE SEQUENCE [LARGE SCALE GENOMIC DNA]</scope>
    <source>
        <strain evidence="4 6">DW4/3-1</strain>
    </source>
</reference>
<proteinExistence type="predicted"/>
<gene>
    <name evidence="3" type="ordered locus">STAUR_2852</name>
    <name evidence="4" type="ORF">STIAU_4163</name>
</gene>
<evidence type="ECO:0000313" key="4">
    <source>
        <dbReference type="EMBL" id="EAU67053.1"/>
    </source>
</evidence>
<dbReference type="eggNOG" id="COG4675">
    <property type="taxonomic scope" value="Bacteria"/>
</dbReference>
<feature type="region of interest" description="Disordered" evidence="1">
    <location>
        <begin position="586"/>
        <end position="614"/>
    </location>
</feature>
<dbReference type="InterPro" id="IPR011083">
    <property type="entry name" value="Phage_tail_collar_dom"/>
</dbReference>
<accession>Q094A8</accession>
<protein>
    <submittedName>
        <fullName evidence="4">Phage Tail Collar Domain family</fullName>
    </submittedName>
    <submittedName>
        <fullName evidence="3">Phage Tail Collar domain protein</fullName>
    </submittedName>
</protein>
<dbReference type="KEGG" id="sur:STAUR_2852"/>
<dbReference type="STRING" id="378806.STAUR_2852"/>
<reference evidence="3 5" key="2">
    <citation type="journal article" date="2011" name="Mol. Biol. Evol.">
        <title>Comparative genomic analysis of fruiting body formation in Myxococcales.</title>
        <authorList>
            <person name="Huntley S."/>
            <person name="Hamann N."/>
            <person name="Wegener-Feldbrugge S."/>
            <person name="Treuner-Lange A."/>
            <person name="Kube M."/>
            <person name="Reinhardt R."/>
            <person name="Klages S."/>
            <person name="Muller R."/>
            <person name="Ronning C.M."/>
            <person name="Nierman W.C."/>
            <person name="Sogaard-Andersen L."/>
        </authorList>
    </citation>
    <scope>NUCLEOTIDE SEQUENCE [LARGE SCALE GENOMIC DNA]</scope>
    <source>
        <strain evidence="3 5">DW4/3-1</strain>
    </source>
</reference>
<dbReference type="OrthoDB" id="5365411at2"/>
<dbReference type="Proteomes" id="UP000032702">
    <property type="component" value="Unassembled WGS sequence"/>
</dbReference>
<evidence type="ECO:0000259" key="2">
    <source>
        <dbReference type="Pfam" id="PF07484"/>
    </source>
</evidence>
<evidence type="ECO:0000313" key="6">
    <source>
        <dbReference type="Proteomes" id="UP000032702"/>
    </source>
</evidence>
<organism evidence="4 6">
    <name type="scientific">Stigmatella aurantiaca (strain DW4/3-1)</name>
    <dbReference type="NCBI Taxonomy" id="378806"/>
    <lineage>
        <taxon>Bacteria</taxon>
        <taxon>Pseudomonadati</taxon>
        <taxon>Myxococcota</taxon>
        <taxon>Myxococcia</taxon>
        <taxon>Myxococcales</taxon>
        <taxon>Cystobacterineae</taxon>
        <taxon>Archangiaceae</taxon>
        <taxon>Stigmatella</taxon>
    </lineage>
</organism>
<dbReference type="InterPro" id="IPR037053">
    <property type="entry name" value="Phage_tail_collar_dom_sf"/>
</dbReference>
<dbReference type="RefSeq" id="WP_002613371.1">
    <property type="nucleotide sequence ID" value="NC_014623.1"/>
</dbReference>
<dbReference type="CDD" id="cd22641">
    <property type="entry name" value="C24-like"/>
    <property type="match status" value="1"/>
</dbReference>
<sequence>MAEDPPKKKPFGFEVSYELFNAREERLREVLLIENPGSGQVLHLGIVNALVAENERITLNPLDQANASKYHFRLQFPQDSLALRTVGGEGADWLVSRVDHQDGPTDVYLSWRSPAVTLQPGEWLTLGLKGVSARPGAGAQVVMDLKWPKPETQQETTAAFTIQPNGPGQGGEYELEAQRPLNTLNRQGRPDCPLRVGFVGANQVLNVDNTQGTLRLRLANEAPPGSQDGTLRFVYDANEPTRASRLVVALAVGTVADAPWALGTEQQVKDITFSTLPDWNRSAATLSADKAWVEWTFTPTKEVMLAPRAHLELQLGKLVTLHPNGPTQLMVRYENVPGYWDGERVCVIEKAPLVFGQKVDTSHDYSSHVGIGNATPTARLYLRGGPLRLHNAEVQHEGHLVFRSDADNSGDSTAVQFLKKSETTALMQLSSSGDLSLQGNLSNKGNVNSDGNLTLKGNVSADGNLTLKGRAKDKTGWLVPVGTIIAYGGSSAPEGWLLCDGSTKSKTAYADLFAVIGDTYKGSSAPPSGQFRLPSLMARVPMGASVSSPHNYPLGTMGGEFTHTLTISEMPVHDHYVNDPGHSHSITTTNAEGSGDLRPNRDASKGHVDIPTNHVTTGVTLDTNGGGQAHNNMQPYTTVNFIIKY</sequence>
<dbReference type="AlphaFoldDB" id="Q094A8"/>
<dbReference type="Proteomes" id="UP000001351">
    <property type="component" value="Chromosome"/>
</dbReference>
<dbReference type="SUPFAM" id="SSF88874">
    <property type="entry name" value="Receptor-binding domain of short tail fibre protein gp12"/>
    <property type="match status" value="1"/>
</dbReference>
<name>Q094A8_STIAD</name>
<dbReference type="EMBL" id="AAMD01000041">
    <property type="protein sequence ID" value="EAU67053.1"/>
    <property type="molecule type" value="Genomic_DNA"/>
</dbReference>
<dbReference type="PATRIC" id="fig|378806.16.peg.6254"/>
<keyword evidence="5" id="KW-1185">Reference proteome</keyword>
<dbReference type="Gene3D" id="3.90.1340.10">
    <property type="entry name" value="Phage tail collar domain"/>
    <property type="match status" value="1"/>
</dbReference>
<evidence type="ECO:0000313" key="5">
    <source>
        <dbReference type="Proteomes" id="UP000001351"/>
    </source>
</evidence>
<dbReference type="HOGENOM" id="CLU_433954_0_0_7"/>
<dbReference type="Pfam" id="PF07484">
    <property type="entry name" value="Collar"/>
    <property type="match status" value="1"/>
</dbReference>
<feature type="compositionally biased region" description="Basic and acidic residues" evidence="1">
    <location>
        <begin position="598"/>
        <end position="608"/>
    </location>
</feature>
<dbReference type="EMBL" id="CP002271">
    <property type="protein sequence ID" value="ADO70644.1"/>
    <property type="molecule type" value="Genomic_DNA"/>
</dbReference>
<evidence type="ECO:0000313" key="3">
    <source>
        <dbReference type="EMBL" id="ADO70644.1"/>
    </source>
</evidence>